<dbReference type="OrthoDB" id="196472at2"/>
<evidence type="ECO:0000256" key="3">
    <source>
        <dbReference type="ARBA" id="ARBA00022692"/>
    </source>
</evidence>
<reference evidence="9" key="1">
    <citation type="submission" date="2017-06" db="EMBL/GenBank/DDBJ databases">
        <title>Herbaspirillum phytohormonus sp. nov., isolated from the root nodule of Robinia pseudoacacia in lead-zinc mine.</title>
        <authorList>
            <person name="Fan M."/>
            <person name="Lin Y."/>
        </authorList>
    </citation>
    <scope>NUCLEOTIDE SEQUENCE [LARGE SCALE GENOMIC DNA]</scope>
    <source>
        <strain evidence="9">SC-089</strain>
    </source>
</reference>
<proteinExistence type="predicted"/>
<dbReference type="PANTHER" id="PTHR30485:SF2">
    <property type="entry name" value="BLL0597 PROTEIN"/>
    <property type="match status" value="1"/>
</dbReference>
<comment type="subcellular location">
    <subcellularLocation>
        <location evidence="1">Cell membrane</location>
        <topology evidence="1">Multi-pass membrane protein</topology>
    </subcellularLocation>
</comment>
<keyword evidence="3 6" id="KW-0812">Transmembrane</keyword>
<dbReference type="InterPro" id="IPR011577">
    <property type="entry name" value="Cyt_b561_bac/Ni-Hgenase"/>
</dbReference>
<dbReference type="AlphaFoldDB" id="A0A225M5V9"/>
<dbReference type="InterPro" id="IPR016174">
    <property type="entry name" value="Di-haem_cyt_TM"/>
</dbReference>
<feature type="domain" description="Cytochrome b561 bacterial/Ni-hydrogenase" evidence="7">
    <location>
        <begin position="11"/>
        <end position="181"/>
    </location>
</feature>
<dbReference type="SUPFAM" id="SSF81342">
    <property type="entry name" value="Transmembrane di-heme cytochromes"/>
    <property type="match status" value="1"/>
</dbReference>
<accession>A0A225M5V9</accession>
<keyword evidence="2" id="KW-1003">Cell membrane</keyword>
<dbReference type="GO" id="GO:0009055">
    <property type="term" value="F:electron transfer activity"/>
    <property type="evidence" value="ECO:0007669"/>
    <property type="project" value="InterPro"/>
</dbReference>
<sequence length="231" mass="25616">MEKNTAIKIRVWDLPTRLFHWALVACVLGSFVTVKVGGLWMAWHVRFGLIILGLIVFRIIWGFCGPRYARFTQFVHGPRYVLAYLRGIRPHYAGHNPLGALSVLALLASFGFQAFSGLFANDDVMTTGPLAYLSDSLSDTMTGLHDINQWIMVALVCLHVGALIWYRRVRGLRLVGPMLSGDAPIAAHALAEHPAANDSWRYRLGALLLCAVIAALIWWLQGLAPAADFSY</sequence>
<dbReference type="Gene3D" id="1.20.950.20">
    <property type="entry name" value="Transmembrane di-heme cytochromes, Chain C"/>
    <property type="match status" value="1"/>
</dbReference>
<protein>
    <submittedName>
        <fullName evidence="8">Cytochrome B</fullName>
    </submittedName>
</protein>
<dbReference type="GO" id="GO:0020037">
    <property type="term" value="F:heme binding"/>
    <property type="evidence" value="ECO:0007669"/>
    <property type="project" value="TreeGrafter"/>
</dbReference>
<keyword evidence="4 6" id="KW-1133">Transmembrane helix</keyword>
<feature type="transmembrane region" description="Helical" evidence="6">
    <location>
        <begin position="49"/>
        <end position="69"/>
    </location>
</feature>
<evidence type="ECO:0000256" key="4">
    <source>
        <dbReference type="ARBA" id="ARBA00022989"/>
    </source>
</evidence>
<evidence type="ECO:0000313" key="8">
    <source>
        <dbReference type="EMBL" id="OWT55633.1"/>
    </source>
</evidence>
<dbReference type="PANTHER" id="PTHR30485">
    <property type="entry name" value="NI/FE-HYDROGENASE 1 B-TYPE CYTOCHROME SUBUNIT"/>
    <property type="match status" value="1"/>
</dbReference>
<evidence type="ECO:0000256" key="6">
    <source>
        <dbReference type="SAM" id="Phobius"/>
    </source>
</evidence>
<gene>
    <name evidence="8" type="ORF">CEY11_20095</name>
</gene>
<name>A0A225M5V9_9BURK</name>
<evidence type="ECO:0000313" key="9">
    <source>
        <dbReference type="Proteomes" id="UP000214603"/>
    </source>
</evidence>
<dbReference type="Pfam" id="PF01292">
    <property type="entry name" value="Ni_hydr_CYTB"/>
    <property type="match status" value="1"/>
</dbReference>
<evidence type="ECO:0000256" key="2">
    <source>
        <dbReference type="ARBA" id="ARBA00022475"/>
    </source>
</evidence>
<comment type="caution">
    <text evidence="8">The sequence shown here is derived from an EMBL/GenBank/DDBJ whole genome shotgun (WGS) entry which is preliminary data.</text>
</comment>
<keyword evidence="9" id="KW-1185">Reference proteome</keyword>
<feature type="transmembrane region" description="Helical" evidence="6">
    <location>
        <begin position="98"/>
        <end position="120"/>
    </location>
</feature>
<organism evidence="8 9">
    <name type="scientific">Candidimonas nitroreducens</name>
    <dbReference type="NCBI Taxonomy" id="683354"/>
    <lineage>
        <taxon>Bacteria</taxon>
        <taxon>Pseudomonadati</taxon>
        <taxon>Pseudomonadota</taxon>
        <taxon>Betaproteobacteria</taxon>
        <taxon>Burkholderiales</taxon>
        <taxon>Alcaligenaceae</taxon>
        <taxon>Candidimonas</taxon>
    </lineage>
</organism>
<evidence type="ECO:0000256" key="5">
    <source>
        <dbReference type="ARBA" id="ARBA00023136"/>
    </source>
</evidence>
<feature type="transmembrane region" description="Helical" evidence="6">
    <location>
        <begin position="21"/>
        <end position="43"/>
    </location>
</feature>
<dbReference type="GO" id="GO:0005886">
    <property type="term" value="C:plasma membrane"/>
    <property type="evidence" value="ECO:0007669"/>
    <property type="project" value="UniProtKB-SubCell"/>
</dbReference>
<dbReference type="EMBL" id="NJIH01000012">
    <property type="protein sequence ID" value="OWT55633.1"/>
    <property type="molecule type" value="Genomic_DNA"/>
</dbReference>
<evidence type="ECO:0000259" key="7">
    <source>
        <dbReference type="Pfam" id="PF01292"/>
    </source>
</evidence>
<keyword evidence="5 6" id="KW-0472">Membrane</keyword>
<dbReference type="Proteomes" id="UP000214603">
    <property type="component" value="Unassembled WGS sequence"/>
</dbReference>
<feature type="transmembrane region" description="Helical" evidence="6">
    <location>
        <begin position="204"/>
        <end position="221"/>
    </location>
</feature>
<dbReference type="GO" id="GO:0022904">
    <property type="term" value="P:respiratory electron transport chain"/>
    <property type="evidence" value="ECO:0007669"/>
    <property type="project" value="InterPro"/>
</dbReference>
<feature type="transmembrane region" description="Helical" evidence="6">
    <location>
        <begin position="147"/>
        <end position="166"/>
    </location>
</feature>
<evidence type="ECO:0000256" key="1">
    <source>
        <dbReference type="ARBA" id="ARBA00004651"/>
    </source>
</evidence>
<dbReference type="RefSeq" id="WP_088605206.1">
    <property type="nucleotide sequence ID" value="NZ_NJIH01000012.1"/>
</dbReference>
<dbReference type="InterPro" id="IPR051542">
    <property type="entry name" value="Hydrogenase_cytochrome"/>
</dbReference>